<keyword evidence="3" id="KW-1185">Reference proteome</keyword>
<dbReference type="InterPro" id="IPR007037">
    <property type="entry name" value="SIP_rossman_dom"/>
</dbReference>
<dbReference type="PANTHER" id="PTHR30157">
    <property type="entry name" value="FERRIC REDUCTASE, NADPH-DEPENDENT"/>
    <property type="match status" value="1"/>
</dbReference>
<dbReference type="InterPro" id="IPR039374">
    <property type="entry name" value="SIP_fam"/>
</dbReference>
<evidence type="ECO:0000313" key="2">
    <source>
        <dbReference type="EMBL" id="KAA9154662.1"/>
    </source>
</evidence>
<reference evidence="2" key="1">
    <citation type="submission" date="2019-09" db="EMBL/GenBank/DDBJ databases">
        <authorList>
            <person name="Teo W.F.A."/>
            <person name="Duangmal K."/>
        </authorList>
    </citation>
    <scope>NUCLEOTIDE SEQUENCE [LARGE SCALE GENOMIC DNA]</scope>
    <source>
        <strain evidence="2">K81G1</strain>
    </source>
</reference>
<dbReference type="PROSITE" id="PS51384">
    <property type="entry name" value="FAD_FR"/>
    <property type="match status" value="1"/>
</dbReference>
<name>A0A5N0US80_9PSEU</name>
<proteinExistence type="predicted"/>
<dbReference type="RefSeq" id="WP_144749452.1">
    <property type="nucleotide sequence ID" value="NZ_VMNW02000063.1"/>
</dbReference>
<evidence type="ECO:0000313" key="3">
    <source>
        <dbReference type="Proteomes" id="UP000319769"/>
    </source>
</evidence>
<dbReference type="InterPro" id="IPR039261">
    <property type="entry name" value="FNR_nucleotide-bd"/>
</dbReference>
<accession>A0A5N0US80</accession>
<dbReference type="InterPro" id="IPR017927">
    <property type="entry name" value="FAD-bd_FR_type"/>
</dbReference>
<dbReference type="GO" id="GO:0016491">
    <property type="term" value="F:oxidoreductase activity"/>
    <property type="evidence" value="ECO:0007669"/>
    <property type="project" value="InterPro"/>
</dbReference>
<dbReference type="Gene3D" id="3.40.50.80">
    <property type="entry name" value="Nucleotide-binding domain of ferredoxin-NADP reductase (FNR) module"/>
    <property type="match status" value="1"/>
</dbReference>
<dbReference type="OrthoDB" id="3291337at2"/>
<dbReference type="Pfam" id="PF08021">
    <property type="entry name" value="FAD_binding_9"/>
    <property type="match status" value="1"/>
</dbReference>
<dbReference type="EMBL" id="VMNW02000063">
    <property type="protein sequence ID" value="KAA9154662.1"/>
    <property type="molecule type" value="Genomic_DNA"/>
</dbReference>
<organism evidence="2 3">
    <name type="scientific">Amycolatopsis acidicola</name>
    <dbReference type="NCBI Taxonomy" id="2596893"/>
    <lineage>
        <taxon>Bacteria</taxon>
        <taxon>Bacillati</taxon>
        <taxon>Actinomycetota</taxon>
        <taxon>Actinomycetes</taxon>
        <taxon>Pseudonocardiales</taxon>
        <taxon>Pseudonocardiaceae</taxon>
        <taxon>Amycolatopsis</taxon>
    </lineage>
</organism>
<dbReference type="AlphaFoldDB" id="A0A5N0US80"/>
<protein>
    <submittedName>
        <fullName evidence="2">Siderophore-interacting protein</fullName>
    </submittedName>
</protein>
<dbReference type="SUPFAM" id="SSF63380">
    <property type="entry name" value="Riboflavin synthase domain-like"/>
    <property type="match status" value="1"/>
</dbReference>
<dbReference type="InterPro" id="IPR013113">
    <property type="entry name" value="SIP_FAD-bd"/>
</dbReference>
<evidence type="ECO:0000259" key="1">
    <source>
        <dbReference type="PROSITE" id="PS51384"/>
    </source>
</evidence>
<feature type="domain" description="FAD-binding FR-type" evidence="1">
    <location>
        <begin position="14"/>
        <end position="130"/>
    </location>
</feature>
<gene>
    <name evidence="2" type="ORF">FPZ12_031270</name>
</gene>
<dbReference type="PANTHER" id="PTHR30157:SF0">
    <property type="entry name" value="NADPH-DEPENDENT FERRIC-CHELATE REDUCTASE"/>
    <property type="match status" value="1"/>
</dbReference>
<dbReference type="Pfam" id="PF04954">
    <property type="entry name" value="SIP"/>
    <property type="match status" value="1"/>
</dbReference>
<dbReference type="Proteomes" id="UP000319769">
    <property type="component" value="Unassembled WGS sequence"/>
</dbReference>
<dbReference type="CDD" id="cd06193">
    <property type="entry name" value="siderophore_interacting"/>
    <property type="match status" value="1"/>
</dbReference>
<dbReference type="Gene3D" id="2.40.30.10">
    <property type="entry name" value="Translation factors"/>
    <property type="match status" value="1"/>
</dbReference>
<comment type="caution">
    <text evidence="2">The sequence shown here is derived from an EMBL/GenBank/DDBJ whole genome shotgun (WGS) entry which is preliminary data.</text>
</comment>
<sequence>MSRFDRAVLALLRAPTYPLTVREVEDLTGHCRRVHFAAPELLAEREITPTFWLRLWIPSNGQEYQRAYTVTRVRPEENLFAVDFVLHDTPGIASAWARGAEPGAELRATVYTGELLALEDPPPKGYLLLGDSASLPAINEILAALPADVPARIFLKQQHEDDARLPVYTRDGDKLGWTTAELTEAIKDQGDLDGWHAWVATESGVTRRLKALLQKQFGLPRTAIKARGYWIEGKPMGRAA</sequence>
<dbReference type="InterPro" id="IPR017938">
    <property type="entry name" value="Riboflavin_synthase-like_b-brl"/>
</dbReference>